<accession>A0A1G2SLF8</accession>
<evidence type="ECO:0000256" key="1">
    <source>
        <dbReference type="SAM" id="SignalP"/>
    </source>
</evidence>
<name>A0A1G2SLF8_9BACT</name>
<gene>
    <name evidence="2" type="ORF">A2591_00595</name>
</gene>
<comment type="caution">
    <text evidence="2">The sequence shown here is derived from an EMBL/GenBank/DDBJ whole genome shotgun (WGS) entry which is preliminary data.</text>
</comment>
<dbReference type="AlphaFoldDB" id="A0A1G2SLF8"/>
<evidence type="ECO:0000313" key="3">
    <source>
        <dbReference type="Proteomes" id="UP000178168"/>
    </source>
</evidence>
<sequence>MKKEILTALKSVALALLLVAGVSYAWTGPTATAPNSNTSAPVNVGTSFQSKDGDLDVAGAFSAIDGIFTGNVGVGTAAPAFKLHVSDRMKLDGSTAGLWVEADATDWFIGRSGTNGTNLRFYNGGDRMTITPTGNVGIGDATPDSGTGGQLKLDVAGNIGASQYCDASGNNCVTASVLGGGGVKVYLCPVTSQQVYGACPGSGCIGELSTKSTCTVKYSTSYNNVCRVDAGTIATKKETCAYIGTLAP</sequence>
<keyword evidence="1" id="KW-0732">Signal</keyword>
<dbReference type="EMBL" id="MHUZ01000016">
    <property type="protein sequence ID" value="OHA85796.1"/>
    <property type="molecule type" value="Genomic_DNA"/>
</dbReference>
<reference evidence="2 3" key="1">
    <citation type="journal article" date="2016" name="Nat. Commun.">
        <title>Thousands of microbial genomes shed light on interconnected biogeochemical processes in an aquifer system.</title>
        <authorList>
            <person name="Anantharaman K."/>
            <person name="Brown C.T."/>
            <person name="Hug L.A."/>
            <person name="Sharon I."/>
            <person name="Castelle C.J."/>
            <person name="Probst A.J."/>
            <person name="Thomas B.C."/>
            <person name="Singh A."/>
            <person name="Wilkins M.J."/>
            <person name="Karaoz U."/>
            <person name="Brodie E.L."/>
            <person name="Williams K.H."/>
            <person name="Hubbard S.S."/>
            <person name="Banfield J.F."/>
        </authorList>
    </citation>
    <scope>NUCLEOTIDE SEQUENCE [LARGE SCALE GENOMIC DNA]</scope>
</reference>
<protein>
    <submittedName>
        <fullName evidence="2">Uncharacterized protein</fullName>
    </submittedName>
</protein>
<feature type="signal peptide" evidence="1">
    <location>
        <begin position="1"/>
        <end position="25"/>
    </location>
</feature>
<feature type="chain" id="PRO_5009584463" evidence="1">
    <location>
        <begin position="26"/>
        <end position="248"/>
    </location>
</feature>
<proteinExistence type="predicted"/>
<dbReference type="Proteomes" id="UP000178168">
    <property type="component" value="Unassembled WGS sequence"/>
</dbReference>
<organism evidence="2 3">
    <name type="scientific">Candidatus Yonathbacteria bacterium RIFOXYD1_FULL_52_36</name>
    <dbReference type="NCBI Taxonomy" id="1802730"/>
    <lineage>
        <taxon>Bacteria</taxon>
        <taxon>Candidatus Yonathiibacteriota</taxon>
    </lineage>
</organism>
<evidence type="ECO:0000313" key="2">
    <source>
        <dbReference type="EMBL" id="OHA85796.1"/>
    </source>
</evidence>
<dbReference type="STRING" id="1802730.A2591_00595"/>